<dbReference type="PANTHER" id="PTHR19980">
    <property type="entry name" value="RNA CLEAVAGE STIMULATION FACTOR"/>
    <property type="match status" value="1"/>
</dbReference>
<dbReference type="Proteomes" id="UP000005408">
    <property type="component" value="Unassembled WGS sequence"/>
</dbReference>
<dbReference type="EnsemblMetazoa" id="G18001.2">
    <property type="protein sequence ID" value="G18001.2:cds"/>
    <property type="gene ID" value="G18001"/>
</dbReference>
<feature type="domain" description="Suppressor of forked" evidence="4">
    <location>
        <begin position="21"/>
        <end position="83"/>
    </location>
</feature>
<dbReference type="InterPro" id="IPR011990">
    <property type="entry name" value="TPR-like_helical_dom_sf"/>
</dbReference>
<name>A0A8W8J9X7_MAGGI</name>
<dbReference type="InterPro" id="IPR045243">
    <property type="entry name" value="Rna14-like"/>
</dbReference>
<dbReference type="Pfam" id="PF05843">
    <property type="entry name" value="Suf"/>
    <property type="match status" value="1"/>
</dbReference>
<dbReference type="GO" id="GO:0003729">
    <property type="term" value="F:mRNA binding"/>
    <property type="evidence" value="ECO:0007669"/>
    <property type="project" value="TreeGrafter"/>
</dbReference>
<evidence type="ECO:0000313" key="5">
    <source>
        <dbReference type="EnsemblMetazoa" id="G18001.2:cds"/>
    </source>
</evidence>
<keyword evidence="3" id="KW-0539">Nucleus</keyword>
<dbReference type="InterPro" id="IPR003107">
    <property type="entry name" value="HAT"/>
</dbReference>
<evidence type="ECO:0000313" key="6">
    <source>
        <dbReference type="Proteomes" id="UP000005408"/>
    </source>
</evidence>
<protein>
    <recommendedName>
        <fullName evidence="4">Suppressor of forked domain-containing protein</fullName>
    </recommendedName>
</protein>
<dbReference type="GO" id="GO:0031124">
    <property type="term" value="P:mRNA 3'-end processing"/>
    <property type="evidence" value="ECO:0007669"/>
    <property type="project" value="InterPro"/>
</dbReference>
<comment type="subcellular location">
    <subcellularLocation>
        <location evidence="1">Nucleus</location>
    </subcellularLocation>
</comment>
<dbReference type="Gene3D" id="1.25.40.1040">
    <property type="match status" value="1"/>
</dbReference>
<sequence length="87" mass="10018">MSAGSNAGGVLPPEQIGYIPDKLKKADKRIEAFPYDTEAWSVLIRDAQMKPIEIARQVYERLVTQFPNAGKYWRIYIEQEVYSAIFH</sequence>
<dbReference type="GO" id="GO:0005634">
    <property type="term" value="C:nucleus"/>
    <property type="evidence" value="ECO:0007669"/>
    <property type="project" value="UniProtKB-SubCell"/>
</dbReference>
<evidence type="ECO:0000256" key="2">
    <source>
        <dbReference type="ARBA" id="ARBA00022737"/>
    </source>
</evidence>
<dbReference type="SUPFAM" id="SSF48452">
    <property type="entry name" value="TPR-like"/>
    <property type="match status" value="1"/>
</dbReference>
<evidence type="ECO:0000256" key="1">
    <source>
        <dbReference type="ARBA" id="ARBA00004123"/>
    </source>
</evidence>
<evidence type="ECO:0000259" key="4">
    <source>
        <dbReference type="Pfam" id="PF05843"/>
    </source>
</evidence>
<dbReference type="SMART" id="SM00386">
    <property type="entry name" value="HAT"/>
    <property type="match status" value="1"/>
</dbReference>
<dbReference type="AlphaFoldDB" id="A0A8W8J9X7"/>
<dbReference type="PANTHER" id="PTHR19980:SF0">
    <property type="entry name" value="CLEAVAGE STIMULATION FACTOR SUBUNIT 3"/>
    <property type="match status" value="1"/>
</dbReference>
<organism evidence="5 6">
    <name type="scientific">Magallana gigas</name>
    <name type="common">Pacific oyster</name>
    <name type="synonym">Crassostrea gigas</name>
    <dbReference type="NCBI Taxonomy" id="29159"/>
    <lineage>
        <taxon>Eukaryota</taxon>
        <taxon>Metazoa</taxon>
        <taxon>Spiralia</taxon>
        <taxon>Lophotrochozoa</taxon>
        <taxon>Mollusca</taxon>
        <taxon>Bivalvia</taxon>
        <taxon>Autobranchia</taxon>
        <taxon>Pteriomorphia</taxon>
        <taxon>Ostreida</taxon>
        <taxon>Ostreoidea</taxon>
        <taxon>Ostreidae</taxon>
        <taxon>Magallana</taxon>
    </lineage>
</organism>
<accession>A0A8W8J9X7</accession>
<keyword evidence="6" id="KW-1185">Reference proteome</keyword>
<proteinExistence type="predicted"/>
<evidence type="ECO:0000256" key="3">
    <source>
        <dbReference type="ARBA" id="ARBA00023242"/>
    </source>
</evidence>
<dbReference type="InterPro" id="IPR008847">
    <property type="entry name" value="Suf"/>
</dbReference>
<keyword evidence="2" id="KW-0677">Repeat</keyword>
<reference evidence="5" key="1">
    <citation type="submission" date="2022-08" db="UniProtKB">
        <authorList>
            <consortium name="EnsemblMetazoa"/>
        </authorList>
    </citation>
    <scope>IDENTIFICATION</scope>
    <source>
        <strain evidence="5">05x7-T-G4-1.051#20</strain>
    </source>
</reference>